<gene>
    <name evidence="2" type="ORF">BLA29_010528</name>
</gene>
<reference evidence="2 3" key="1">
    <citation type="submission" date="2017-03" db="EMBL/GenBank/DDBJ databases">
        <title>Genome Survey of Euroglyphus maynei.</title>
        <authorList>
            <person name="Arlian L.G."/>
            <person name="Morgan M.S."/>
            <person name="Rider S.D."/>
        </authorList>
    </citation>
    <scope>NUCLEOTIDE SEQUENCE [LARGE SCALE GENOMIC DNA]</scope>
    <source>
        <strain evidence="2">Arlian Lab</strain>
        <tissue evidence="2">Whole body</tissue>
    </source>
</reference>
<keyword evidence="3" id="KW-1185">Reference proteome</keyword>
<dbReference type="InterPro" id="IPR011989">
    <property type="entry name" value="ARM-like"/>
</dbReference>
<evidence type="ECO:0000256" key="1">
    <source>
        <dbReference type="RuleBase" id="RU367065"/>
    </source>
</evidence>
<evidence type="ECO:0000313" key="3">
    <source>
        <dbReference type="Proteomes" id="UP000194236"/>
    </source>
</evidence>
<comment type="function">
    <text evidence="1">Involved in nucleolar processing of pre-18S ribosomal RNA.</text>
</comment>
<dbReference type="OrthoDB" id="31183at2759"/>
<accession>A0A1Y3B9Q4</accession>
<dbReference type="GO" id="GO:0030515">
    <property type="term" value="F:snoRNA binding"/>
    <property type="evidence" value="ECO:0007669"/>
    <property type="project" value="TreeGrafter"/>
</dbReference>
<feature type="non-terminal residue" evidence="2">
    <location>
        <position position="1"/>
    </location>
</feature>
<evidence type="ECO:0000313" key="2">
    <source>
        <dbReference type="EMBL" id="OTF76296.1"/>
    </source>
</evidence>
<dbReference type="InterPro" id="IPR016024">
    <property type="entry name" value="ARM-type_fold"/>
</dbReference>
<dbReference type="GO" id="GO:0034455">
    <property type="term" value="C:t-UTP complex"/>
    <property type="evidence" value="ECO:0007669"/>
    <property type="project" value="TreeGrafter"/>
</dbReference>
<comment type="similarity">
    <text evidence="1">Belongs to the HEATR1/UTP10 family.</text>
</comment>
<dbReference type="Gene3D" id="1.25.10.10">
    <property type="entry name" value="Leucine-rich Repeat Variant"/>
    <property type="match status" value="1"/>
</dbReference>
<dbReference type="GO" id="GO:0000462">
    <property type="term" value="P:maturation of SSU-rRNA from tricistronic rRNA transcript (SSU-rRNA, 5.8S rRNA, LSU-rRNA)"/>
    <property type="evidence" value="ECO:0007669"/>
    <property type="project" value="TreeGrafter"/>
</dbReference>
<dbReference type="SUPFAM" id="SSF48371">
    <property type="entry name" value="ARM repeat"/>
    <property type="match status" value="1"/>
</dbReference>
<dbReference type="GO" id="GO:0032040">
    <property type="term" value="C:small-subunit processome"/>
    <property type="evidence" value="ECO:0007669"/>
    <property type="project" value="TreeGrafter"/>
</dbReference>
<dbReference type="GO" id="GO:0030686">
    <property type="term" value="C:90S preribosome"/>
    <property type="evidence" value="ECO:0007669"/>
    <property type="project" value="TreeGrafter"/>
</dbReference>
<dbReference type="PANTHER" id="PTHR13457">
    <property type="entry name" value="BAP28"/>
    <property type="match status" value="1"/>
</dbReference>
<protein>
    <recommendedName>
        <fullName evidence="1">HEAT repeat-containing protein 1</fullName>
    </recommendedName>
</protein>
<keyword evidence="1" id="KW-0698">rRNA processing</keyword>
<dbReference type="AlphaFoldDB" id="A0A1Y3B9Q4"/>
<sequence length="171" mass="19777">TNQEPQLKIDDPKIGEPLVQAILSTLSKCFLYDLNGTFVNNDCIALIFKPIVNQISNLFGNDDDYQKRLELILQCIQYLIQNNRDETLIKDFNYQILLKSQDSNEKVKISAIKLLHRLVLTCDEDYLPFIPEAMPFIADLSEDDSEQIELQLKQLIMDIEQLIGEPINKYL</sequence>
<dbReference type="GO" id="GO:0045943">
    <property type="term" value="P:positive regulation of transcription by RNA polymerase I"/>
    <property type="evidence" value="ECO:0007669"/>
    <property type="project" value="TreeGrafter"/>
</dbReference>
<dbReference type="EMBL" id="MUJZ01038181">
    <property type="protein sequence ID" value="OTF76296.1"/>
    <property type="molecule type" value="Genomic_DNA"/>
</dbReference>
<organism evidence="2 3">
    <name type="scientific">Euroglyphus maynei</name>
    <name type="common">Mayne's house dust mite</name>
    <dbReference type="NCBI Taxonomy" id="6958"/>
    <lineage>
        <taxon>Eukaryota</taxon>
        <taxon>Metazoa</taxon>
        <taxon>Ecdysozoa</taxon>
        <taxon>Arthropoda</taxon>
        <taxon>Chelicerata</taxon>
        <taxon>Arachnida</taxon>
        <taxon>Acari</taxon>
        <taxon>Acariformes</taxon>
        <taxon>Sarcoptiformes</taxon>
        <taxon>Astigmata</taxon>
        <taxon>Psoroptidia</taxon>
        <taxon>Analgoidea</taxon>
        <taxon>Pyroglyphidae</taxon>
        <taxon>Pyroglyphinae</taxon>
        <taxon>Euroglyphus</taxon>
    </lineage>
</organism>
<dbReference type="PANTHER" id="PTHR13457:SF1">
    <property type="entry name" value="HEAT REPEAT-CONTAINING PROTEIN 1"/>
    <property type="match status" value="1"/>
</dbReference>
<dbReference type="InterPro" id="IPR040191">
    <property type="entry name" value="UTP10"/>
</dbReference>
<comment type="caution">
    <text evidence="2">The sequence shown here is derived from an EMBL/GenBank/DDBJ whole genome shotgun (WGS) entry which is preliminary data.</text>
</comment>
<name>A0A1Y3B9Q4_EURMA</name>
<keyword evidence="1" id="KW-0539">Nucleus</keyword>
<keyword evidence="1" id="KW-0687">Ribonucleoprotein</keyword>
<proteinExistence type="inferred from homology"/>
<keyword evidence="1" id="KW-0690">Ribosome biogenesis</keyword>
<comment type="subcellular location">
    <subcellularLocation>
        <location evidence="1">Nucleus</location>
        <location evidence="1">Nucleolus</location>
    </subcellularLocation>
</comment>
<dbReference type="Proteomes" id="UP000194236">
    <property type="component" value="Unassembled WGS sequence"/>
</dbReference>